<dbReference type="EMBL" id="JAQFWQ010000072">
    <property type="protein sequence ID" value="MDA2813248.1"/>
    <property type="molecule type" value="Genomic_DNA"/>
</dbReference>
<evidence type="ECO:0000256" key="4">
    <source>
        <dbReference type="ARBA" id="ARBA00022723"/>
    </source>
</evidence>
<dbReference type="SUPFAM" id="SSF48576">
    <property type="entry name" value="Terpenoid synthases"/>
    <property type="match status" value="1"/>
</dbReference>
<dbReference type="PROSITE" id="PS00723">
    <property type="entry name" value="POLYPRENYL_SYNTHASE_1"/>
    <property type="match status" value="1"/>
</dbReference>
<dbReference type="Proteomes" id="UP001527866">
    <property type="component" value="Unassembled WGS sequence"/>
</dbReference>
<dbReference type="SFLD" id="SFLDS00005">
    <property type="entry name" value="Isoprenoid_Synthase_Type_I"/>
    <property type="match status" value="1"/>
</dbReference>
<name>A0ABT4U8H2_9ACTN</name>
<comment type="similarity">
    <text evidence="2 6">Belongs to the FPP/GGPP synthase family.</text>
</comment>
<comment type="caution">
    <text evidence="7">The sequence shown here is derived from an EMBL/GenBank/DDBJ whole genome shotgun (WGS) entry which is preliminary data.</text>
</comment>
<dbReference type="Gene3D" id="1.10.600.10">
    <property type="entry name" value="Farnesyl Diphosphate Synthase"/>
    <property type="match status" value="1"/>
</dbReference>
<protein>
    <submittedName>
        <fullName evidence="7">Polyprenyl synthetase family protein</fullName>
    </submittedName>
</protein>
<dbReference type="CDD" id="cd00685">
    <property type="entry name" value="Trans_IPPS_HT"/>
    <property type="match status" value="1"/>
</dbReference>
<evidence type="ECO:0000313" key="8">
    <source>
        <dbReference type="Proteomes" id="UP001527866"/>
    </source>
</evidence>
<proteinExistence type="inferred from homology"/>
<comment type="cofactor">
    <cofactor evidence="1">
        <name>Mg(2+)</name>
        <dbReference type="ChEBI" id="CHEBI:18420"/>
    </cofactor>
</comment>
<dbReference type="InterPro" id="IPR008949">
    <property type="entry name" value="Isoprenoid_synthase_dom_sf"/>
</dbReference>
<accession>A0ABT4U8H2</accession>
<sequence>MTVSADEEVHGLRLRLLARVEERLAGVLDTERARWSAVDPRGASPAASVAHLVEAGGKRLRPAFCLSGFLAAGGDPDSGLAVDCAAALELIHVGALIHDDVLDAADERRGRPAVHTKHAAEHAARGWRGESRRYGEGVAVLAGDLADILADRLTAGLPPQARAVWNELLTEIVIGQHLDVAVAAESVVDPGLSRWIAVCKSGRYSIHRPLLLGASLTGRTDLAPVFERYGEALGEAFQLRDDLIDAYGDGGAAGKPVGLDLERNKMTLLLATAVRRDAGVRALVSAEEWDVPALRRRLTEIAIGEEIEARIDGLHQEALDALDRPGVPPAWRDELAAMAREVAYRDR</sequence>
<keyword evidence="8" id="KW-1185">Reference proteome</keyword>
<dbReference type="InterPro" id="IPR033749">
    <property type="entry name" value="Polyprenyl_synt_CS"/>
</dbReference>
<dbReference type="RefSeq" id="WP_270688139.1">
    <property type="nucleotide sequence ID" value="NZ_JAQFWQ010000072.1"/>
</dbReference>
<organism evidence="7 8">
    <name type="scientific">Nocardiopsis endophytica</name>
    <dbReference type="NCBI Taxonomy" id="3018445"/>
    <lineage>
        <taxon>Bacteria</taxon>
        <taxon>Bacillati</taxon>
        <taxon>Actinomycetota</taxon>
        <taxon>Actinomycetes</taxon>
        <taxon>Streptosporangiales</taxon>
        <taxon>Nocardiopsidaceae</taxon>
        <taxon>Nocardiopsis</taxon>
    </lineage>
</organism>
<dbReference type="Pfam" id="PF00348">
    <property type="entry name" value="polyprenyl_synt"/>
    <property type="match status" value="1"/>
</dbReference>
<keyword evidence="5" id="KW-0460">Magnesium</keyword>
<evidence type="ECO:0000313" key="7">
    <source>
        <dbReference type="EMBL" id="MDA2813248.1"/>
    </source>
</evidence>
<keyword evidence="4" id="KW-0479">Metal-binding</keyword>
<evidence type="ECO:0000256" key="6">
    <source>
        <dbReference type="RuleBase" id="RU004466"/>
    </source>
</evidence>
<keyword evidence="3 6" id="KW-0808">Transferase</keyword>
<evidence type="ECO:0000256" key="5">
    <source>
        <dbReference type="ARBA" id="ARBA00022842"/>
    </source>
</evidence>
<dbReference type="InterPro" id="IPR000092">
    <property type="entry name" value="Polyprenyl_synt"/>
</dbReference>
<reference evidence="7 8" key="1">
    <citation type="submission" date="2023-01" db="EMBL/GenBank/DDBJ databases">
        <title>Draft genome sequence of Nocardiopsis sp. RSe5-2 isolated from halophytes.</title>
        <authorList>
            <person name="Duangmal K."/>
            <person name="Chantavorakit T."/>
        </authorList>
    </citation>
    <scope>NUCLEOTIDE SEQUENCE [LARGE SCALE GENOMIC DNA]</scope>
    <source>
        <strain evidence="7 8">RSe5-2</strain>
    </source>
</reference>
<evidence type="ECO:0000256" key="2">
    <source>
        <dbReference type="ARBA" id="ARBA00006706"/>
    </source>
</evidence>
<dbReference type="PANTHER" id="PTHR12001:SF85">
    <property type="entry name" value="SHORT CHAIN ISOPRENYL DIPHOSPHATE SYNTHASE"/>
    <property type="match status" value="1"/>
</dbReference>
<evidence type="ECO:0000256" key="1">
    <source>
        <dbReference type="ARBA" id="ARBA00001946"/>
    </source>
</evidence>
<gene>
    <name evidence="7" type="ORF">O4J56_21565</name>
</gene>
<evidence type="ECO:0000256" key="3">
    <source>
        <dbReference type="ARBA" id="ARBA00022679"/>
    </source>
</evidence>
<dbReference type="PANTHER" id="PTHR12001">
    <property type="entry name" value="GERANYLGERANYL PYROPHOSPHATE SYNTHASE"/>
    <property type="match status" value="1"/>
</dbReference>
<dbReference type="PROSITE" id="PS00444">
    <property type="entry name" value="POLYPRENYL_SYNTHASE_2"/>
    <property type="match status" value="1"/>
</dbReference>